<keyword evidence="7" id="KW-0223">Dioxygenase</keyword>
<dbReference type="PANTHER" id="PTHR43396:SF3">
    <property type="entry name" value="FLAVOHEMOPROTEIN"/>
    <property type="match status" value="1"/>
</dbReference>
<dbReference type="GO" id="GO:0071949">
    <property type="term" value="F:FAD binding"/>
    <property type="evidence" value="ECO:0007669"/>
    <property type="project" value="TreeGrafter"/>
</dbReference>
<dbReference type="GO" id="GO:0020037">
    <property type="term" value="F:heme binding"/>
    <property type="evidence" value="ECO:0007669"/>
    <property type="project" value="InterPro"/>
</dbReference>
<evidence type="ECO:0000256" key="4">
    <source>
        <dbReference type="ARBA" id="ARBA00023004"/>
    </source>
</evidence>
<dbReference type="GO" id="GO:0005344">
    <property type="term" value="F:oxygen carrier activity"/>
    <property type="evidence" value="ECO:0007669"/>
    <property type="project" value="UniProtKB-KW"/>
</dbReference>
<comment type="caution">
    <text evidence="7">The sequence shown here is derived from an EMBL/GenBank/DDBJ whole genome shotgun (WGS) entry which is preliminary data.</text>
</comment>
<dbReference type="InterPro" id="IPR000971">
    <property type="entry name" value="Globin"/>
</dbReference>
<keyword evidence="4" id="KW-0408">Iron</keyword>
<dbReference type="InterPro" id="IPR009050">
    <property type="entry name" value="Globin-like_sf"/>
</dbReference>
<evidence type="ECO:0000256" key="2">
    <source>
        <dbReference type="ARBA" id="ARBA00022621"/>
    </source>
</evidence>
<evidence type="ECO:0000313" key="7">
    <source>
        <dbReference type="EMBL" id="PTX48457.1"/>
    </source>
</evidence>
<evidence type="ECO:0000256" key="3">
    <source>
        <dbReference type="ARBA" id="ARBA00022723"/>
    </source>
</evidence>
<feature type="domain" description="Globin" evidence="6">
    <location>
        <begin position="1"/>
        <end position="134"/>
    </location>
</feature>
<dbReference type="GO" id="GO:0071500">
    <property type="term" value="P:cellular response to nitrosative stress"/>
    <property type="evidence" value="ECO:0007669"/>
    <property type="project" value="TreeGrafter"/>
</dbReference>
<dbReference type="GO" id="GO:0046872">
    <property type="term" value="F:metal ion binding"/>
    <property type="evidence" value="ECO:0007669"/>
    <property type="project" value="UniProtKB-KW"/>
</dbReference>
<keyword evidence="7" id="KW-0560">Oxidoreductase</keyword>
<proteinExistence type="inferred from homology"/>
<protein>
    <submittedName>
        <fullName evidence="7">Nitric oxide dioxygenase</fullName>
    </submittedName>
</protein>
<evidence type="ECO:0000313" key="8">
    <source>
        <dbReference type="Proteomes" id="UP000244069"/>
    </source>
</evidence>
<dbReference type="PROSITE" id="PS01033">
    <property type="entry name" value="GLOBIN"/>
    <property type="match status" value="1"/>
</dbReference>
<dbReference type="Pfam" id="PF00042">
    <property type="entry name" value="Globin"/>
    <property type="match status" value="1"/>
</dbReference>
<keyword evidence="5" id="KW-0813">Transport</keyword>
<keyword evidence="8" id="KW-1185">Reference proteome</keyword>
<dbReference type="SUPFAM" id="SSF46458">
    <property type="entry name" value="Globin-like"/>
    <property type="match status" value="1"/>
</dbReference>
<comment type="similarity">
    <text evidence="5">Belongs to the globin family.</text>
</comment>
<dbReference type="GO" id="GO:0019825">
    <property type="term" value="F:oxygen binding"/>
    <property type="evidence" value="ECO:0007669"/>
    <property type="project" value="InterPro"/>
</dbReference>
<dbReference type="RefSeq" id="WP_107975885.1">
    <property type="nucleotide sequence ID" value="NZ_BMEZ01000011.1"/>
</dbReference>
<sequence>MLPEETKTRIRGTIARLTCYPQDLAYGFYDRLFERAPETRALFKDDIGSQADKLMDTLMVVVQSLDKLAGLVTFVEALGRQHARHGVTDDMYPVVGDVLIDTVAENVEDWSDADRAAWYELYNYLSDLMITGARDVQTPVPEATETPGT</sequence>
<keyword evidence="3" id="KW-0479">Metal-binding</keyword>
<name>A0A2T6AXA3_9RHOB</name>
<dbReference type="InterPro" id="IPR012292">
    <property type="entry name" value="Globin/Proto"/>
</dbReference>
<dbReference type="GO" id="GO:0046210">
    <property type="term" value="P:nitric oxide catabolic process"/>
    <property type="evidence" value="ECO:0007669"/>
    <property type="project" value="TreeGrafter"/>
</dbReference>
<keyword evidence="2 5" id="KW-0561">Oxygen transport</keyword>
<dbReference type="OrthoDB" id="3213438at2"/>
<accession>A0A2T6AXA3</accession>
<evidence type="ECO:0000256" key="5">
    <source>
        <dbReference type="RuleBase" id="RU000356"/>
    </source>
</evidence>
<dbReference type="EMBL" id="QBKN01000009">
    <property type="protein sequence ID" value="PTX48457.1"/>
    <property type="molecule type" value="Genomic_DNA"/>
</dbReference>
<reference evidence="7 8" key="1">
    <citation type="submission" date="2018-04" db="EMBL/GenBank/DDBJ databases">
        <title>Genomic Encyclopedia of Archaeal and Bacterial Type Strains, Phase II (KMG-II): from individual species to whole genera.</title>
        <authorList>
            <person name="Goeker M."/>
        </authorList>
    </citation>
    <scope>NUCLEOTIDE SEQUENCE [LARGE SCALE GENOMIC DNA]</scope>
    <source>
        <strain evidence="7 8">DSM 29329</strain>
    </source>
</reference>
<dbReference type="GO" id="GO:0008941">
    <property type="term" value="F:nitric oxide dioxygenase NAD(P)H activity"/>
    <property type="evidence" value="ECO:0007669"/>
    <property type="project" value="TreeGrafter"/>
</dbReference>
<dbReference type="PANTHER" id="PTHR43396">
    <property type="entry name" value="FLAVOHEMOPROTEIN"/>
    <property type="match status" value="1"/>
</dbReference>
<evidence type="ECO:0000256" key="1">
    <source>
        <dbReference type="ARBA" id="ARBA00022617"/>
    </source>
</evidence>
<keyword evidence="1 5" id="KW-0349">Heme</keyword>
<dbReference type="AlphaFoldDB" id="A0A2T6AXA3"/>
<gene>
    <name evidence="7" type="ORF">C8N44_109150</name>
</gene>
<dbReference type="Proteomes" id="UP000244069">
    <property type="component" value="Unassembled WGS sequence"/>
</dbReference>
<evidence type="ECO:0000259" key="6">
    <source>
        <dbReference type="PROSITE" id="PS01033"/>
    </source>
</evidence>
<organism evidence="7 8">
    <name type="scientific">Allosediminivita pacifica</name>
    <dbReference type="NCBI Taxonomy" id="1267769"/>
    <lineage>
        <taxon>Bacteria</taxon>
        <taxon>Pseudomonadati</taxon>
        <taxon>Pseudomonadota</taxon>
        <taxon>Alphaproteobacteria</taxon>
        <taxon>Rhodobacterales</taxon>
        <taxon>Paracoccaceae</taxon>
        <taxon>Allosediminivita</taxon>
    </lineage>
</organism>
<dbReference type="Gene3D" id="1.10.490.10">
    <property type="entry name" value="Globins"/>
    <property type="match status" value="1"/>
</dbReference>